<evidence type="ECO:0000313" key="2">
    <source>
        <dbReference type="Proteomes" id="UP001228049"/>
    </source>
</evidence>
<dbReference type="EMBL" id="JASDAP010000017">
    <property type="protein sequence ID" value="KAK1888980.1"/>
    <property type="molecule type" value="Genomic_DNA"/>
</dbReference>
<proteinExistence type="predicted"/>
<gene>
    <name evidence="1" type="ORF">KUDE01_013658</name>
</gene>
<keyword evidence="2" id="KW-1185">Reference proteome</keyword>
<sequence>MDLVIQIVNKIMAKGLNHRQFCSLLDEVDSAYSDLLLHNRGEVLKRFAACHLNMLNKSLQGKGSTALQMLEDVLAFERKMTVFARDVQKGTFSHFPSLRAFKEAHNHINCEYLQRAIIAMQTAFGQRFSEFRKEKNTLSFPVTPLDIDPSMLNMSPFTGVSQPDLEIELADIADKELWVSKFKRLTADLEDVARQKAILAREHKCSDLEILPKPDKLVFETWNAIPDTYKHEEVCIWNDSLQSCVKIKVTSYSPDIEKLSSDVQKQKSH</sequence>
<organism evidence="1 2">
    <name type="scientific">Dissostichus eleginoides</name>
    <name type="common">Patagonian toothfish</name>
    <name type="synonym">Dissostichus amissus</name>
    <dbReference type="NCBI Taxonomy" id="100907"/>
    <lineage>
        <taxon>Eukaryota</taxon>
        <taxon>Metazoa</taxon>
        <taxon>Chordata</taxon>
        <taxon>Craniata</taxon>
        <taxon>Vertebrata</taxon>
        <taxon>Euteleostomi</taxon>
        <taxon>Actinopterygii</taxon>
        <taxon>Neopterygii</taxon>
        <taxon>Teleostei</taxon>
        <taxon>Neoteleostei</taxon>
        <taxon>Acanthomorphata</taxon>
        <taxon>Eupercaria</taxon>
        <taxon>Perciformes</taxon>
        <taxon>Notothenioidei</taxon>
        <taxon>Nototheniidae</taxon>
        <taxon>Dissostichus</taxon>
    </lineage>
</organism>
<protein>
    <submittedName>
        <fullName evidence="1">General transcription factor II-I repeat domain containing protein 2A</fullName>
    </submittedName>
</protein>
<dbReference type="AlphaFoldDB" id="A0AAD9F7Y3"/>
<reference evidence="1" key="1">
    <citation type="submission" date="2023-04" db="EMBL/GenBank/DDBJ databases">
        <title>Chromosome-level genome of Chaenocephalus aceratus.</title>
        <authorList>
            <person name="Park H."/>
        </authorList>
    </citation>
    <scope>NUCLEOTIDE SEQUENCE</scope>
    <source>
        <strain evidence="1">DE</strain>
        <tissue evidence="1">Muscle</tissue>
    </source>
</reference>
<evidence type="ECO:0000313" key="1">
    <source>
        <dbReference type="EMBL" id="KAK1888980.1"/>
    </source>
</evidence>
<comment type="caution">
    <text evidence="1">The sequence shown here is derived from an EMBL/GenBank/DDBJ whole genome shotgun (WGS) entry which is preliminary data.</text>
</comment>
<dbReference type="PANTHER" id="PTHR45913:SF10">
    <property type="entry name" value="DUF4371 DOMAIN-CONTAINING PROTEIN"/>
    <property type="match status" value="1"/>
</dbReference>
<accession>A0AAD9F7Y3</accession>
<name>A0AAD9F7Y3_DISEL</name>
<dbReference type="PANTHER" id="PTHR45913">
    <property type="entry name" value="EPM2A-INTERACTING PROTEIN 1"/>
    <property type="match status" value="1"/>
</dbReference>
<dbReference type="Proteomes" id="UP001228049">
    <property type="component" value="Unassembled WGS sequence"/>
</dbReference>